<dbReference type="InterPro" id="IPR050721">
    <property type="entry name" value="Trk_Ktr_HKT_K-transport"/>
</dbReference>
<dbReference type="Proteomes" id="UP000428325">
    <property type="component" value="Chromosome"/>
</dbReference>
<accession>A0A6B9F5M8</accession>
<dbReference type="PANTHER" id="PTHR43833">
    <property type="entry name" value="POTASSIUM CHANNEL PROTEIN 2-RELATED-RELATED"/>
    <property type="match status" value="1"/>
</dbReference>
<name>A0A6B9F5M8_9EURY</name>
<dbReference type="GO" id="GO:0006813">
    <property type="term" value="P:potassium ion transport"/>
    <property type="evidence" value="ECO:0007669"/>
    <property type="project" value="InterPro"/>
</dbReference>
<dbReference type="InterPro" id="IPR003148">
    <property type="entry name" value="RCK_N"/>
</dbReference>
<organism evidence="2 3">
    <name type="scientific">Haloplanus rallus</name>
    <dbReference type="NCBI Taxonomy" id="1816183"/>
    <lineage>
        <taxon>Archaea</taxon>
        <taxon>Methanobacteriati</taxon>
        <taxon>Methanobacteriota</taxon>
        <taxon>Stenosarchaea group</taxon>
        <taxon>Halobacteria</taxon>
        <taxon>Halobacteriales</taxon>
        <taxon>Haloferacaceae</taxon>
        <taxon>Haloplanus</taxon>
    </lineage>
</organism>
<feature type="domain" description="RCK N-terminal" evidence="1">
    <location>
        <begin position="19"/>
        <end position="133"/>
    </location>
</feature>
<evidence type="ECO:0000259" key="1">
    <source>
        <dbReference type="PROSITE" id="PS51201"/>
    </source>
</evidence>
<dbReference type="SUPFAM" id="SSF51735">
    <property type="entry name" value="NAD(P)-binding Rossmann-fold domains"/>
    <property type="match status" value="1"/>
</dbReference>
<evidence type="ECO:0000313" key="2">
    <source>
        <dbReference type="EMBL" id="QGX95825.1"/>
    </source>
</evidence>
<protein>
    <submittedName>
        <fullName evidence="2">TrkA family potassium uptake protein</fullName>
    </submittedName>
</protein>
<dbReference type="InterPro" id="IPR036291">
    <property type="entry name" value="NAD(P)-bd_dom_sf"/>
</dbReference>
<evidence type="ECO:0000313" key="3">
    <source>
        <dbReference type="Proteomes" id="UP000428325"/>
    </source>
</evidence>
<keyword evidence="3" id="KW-1185">Reference proteome</keyword>
<dbReference type="PROSITE" id="PS51201">
    <property type="entry name" value="RCK_N"/>
    <property type="match status" value="1"/>
</dbReference>
<gene>
    <name evidence="2" type="ORF">EI982_14055</name>
</gene>
<proteinExistence type="predicted"/>
<reference evidence="2 3" key="1">
    <citation type="submission" date="2018-12" db="EMBL/GenBank/DDBJ databases">
        <title>Complete genome sequence of Haloplanus rallus MBLA0036.</title>
        <authorList>
            <person name="Nam Y.-d."/>
            <person name="Kang J."/>
            <person name="Chung W.-H."/>
            <person name="Park Y.S."/>
        </authorList>
    </citation>
    <scope>NUCLEOTIDE SEQUENCE [LARGE SCALE GENOMIC DNA]</scope>
    <source>
        <strain evidence="2 3">MBLA0036</strain>
    </source>
</reference>
<dbReference type="EMBL" id="CP034345">
    <property type="protein sequence ID" value="QGX95825.1"/>
    <property type="molecule type" value="Genomic_DNA"/>
</dbReference>
<dbReference type="Pfam" id="PF02254">
    <property type="entry name" value="TrkA_N"/>
    <property type="match status" value="1"/>
</dbReference>
<dbReference type="RefSeq" id="WP_157690285.1">
    <property type="nucleotide sequence ID" value="NZ_CP034345.1"/>
</dbReference>
<dbReference type="Gene3D" id="3.40.50.720">
    <property type="entry name" value="NAD(P)-binding Rossmann-like Domain"/>
    <property type="match status" value="1"/>
</dbReference>
<sequence length="151" mass="15799">MKIRSLRRSTDETTDDGSGVDFCVLGGGPVAAAIARSLHADGHLVTAVDEGSDGAADHRVVRGDPTDLQQLAAADIGDGSTVIVATPRDERNLLLAQLVRTHFGVADVVVRVNDPDRHDVVAAAGHDPFCVSTALSTALVDELTRPVRENA</sequence>
<dbReference type="AlphaFoldDB" id="A0A6B9F5M8"/>
<dbReference type="KEGG" id="hra:EI982_14055"/>
<dbReference type="OrthoDB" id="289108at2157"/>
<dbReference type="GeneID" id="99243531"/>